<evidence type="ECO:0000313" key="5">
    <source>
        <dbReference type="Proteomes" id="UP000325313"/>
    </source>
</evidence>
<name>A0A5B0RA16_PUCGR</name>
<gene>
    <name evidence="2" type="ORF">PGT21_015726</name>
    <name evidence="3" type="ORF">PGTUg99_030380</name>
</gene>
<protein>
    <submittedName>
        <fullName evidence="3">Uncharacterized protein</fullName>
    </submittedName>
</protein>
<proteinExistence type="predicted"/>
<organism evidence="3 5">
    <name type="scientific">Puccinia graminis f. sp. tritici</name>
    <dbReference type="NCBI Taxonomy" id="56615"/>
    <lineage>
        <taxon>Eukaryota</taxon>
        <taxon>Fungi</taxon>
        <taxon>Dikarya</taxon>
        <taxon>Basidiomycota</taxon>
        <taxon>Pucciniomycotina</taxon>
        <taxon>Pucciniomycetes</taxon>
        <taxon>Pucciniales</taxon>
        <taxon>Pucciniaceae</taxon>
        <taxon>Puccinia</taxon>
    </lineage>
</organism>
<feature type="region of interest" description="Disordered" evidence="1">
    <location>
        <begin position="50"/>
        <end position="69"/>
    </location>
</feature>
<sequence length="84" mass="8867">MSSSPLGGSIRNLHRYLGSHCLIAGQICRCELSPVGFPIIGHPGSFVGHSVAPVQPEPPSGYQASTRPRFRKSASHFVLTGPAT</sequence>
<accession>A0A5B0RA16</accession>
<dbReference type="Proteomes" id="UP000325313">
    <property type="component" value="Unassembled WGS sequence"/>
</dbReference>
<dbReference type="AlphaFoldDB" id="A0A5B0RA16"/>
<dbReference type="Proteomes" id="UP000324748">
    <property type="component" value="Unassembled WGS sequence"/>
</dbReference>
<dbReference type="EMBL" id="VSWC01000158">
    <property type="protein sequence ID" value="KAA1073568.1"/>
    <property type="molecule type" value="Genomic_DNA"/>
</dbReference>
<evidence type="ECO:0000313" key="4">
    <source>
        <dbReference type="Proteomes" id="UP000324748"/>
    </source>
</evidence>
<keyword evidence="4" id="KW-1185">Reference proteome</keyword>
<evidence type="ECO:0000313" key="3">
    <source>
        <dbReference type="EMBL" id="KAA1122158.1"/>
    </source>
</evidence>
<dbReference type="EMBL" id="VDEP01000236">
    <property type="protein sequence ID" value="KAA1122158.1"/>
    <property type="molecule type" value="Genomic_DNA"/>
</dbReference>
<evidence type="ECO:0000313" key="2">
    <source>
        <dbReference type="EMBL" id="KAA1073568.1"/>
    </source>
</evidence>
<reference evidence="4 5" key="1">
    <citation type="submission" date="2019-05" db="EMBL/GenBank/DDBJ databases">
        <title>Emergence of the Ug99 lineage of the wheat stem rust pathogen through somatic hybridization.</title>
        <authorList>
            <person name="Li F."/>
            <person name="Upadhyaya N.M."/>
            <person name="Sperschneider J."/>
            <person name="Matny O."/>
            <person name="Nguyen-Phuc H."/>
            <person name="Mago R."/>
            <person name="Raley C."/>
            <person name="Miller M.E."/>
            <person name="Silverstein K.A.T."/>
            <person name="Henningsen E."/>
            <person name="Hirsch C.D."/>
            <person name="Visser B."/>
            <person name="Pretorius Z.A."/>
            <person name="Steffenson B.J."/>
            <person name="Schwessinger B."/>
            <person name="Dodds P.N."/>
            <person name="Figueroa M."/>
        </authorList>
    </citation>
    <scope>NUCLEOTIDE SEQUENCE [LARGE SCALE GENOMIC DNA]</scope>
    <source>
        <strain evidence="2">21-0</strain>
        <strain evidence="3 5">Ug99</strain>
    </source>
</reference>
<comment type="caution">
    <text evidence="3">The sequence shown here is derived from an EMBL/GenBank/DDBJ whole genome shotgun (WGS) entry which is preliminary data.</text>
</comment>
<evidence type="ECO:0000256" key="1">
    <source>
        <dbReference type="SAM" id="MobiDB-lite"/>
    </source>
</evidence>